<proteinExistence type="predicted"/>
<dbReference type="InterPro" id="IPR029063">
    <property type="entry name" value="SAM-dependent_MTases_sf"/>
</dbReference>
<sequence>MEDIVEAVTSLYKQGDWKTIVANYRSHPQRNKVLWVFPTEENFEFIANCMVQLNCETILSIGCGSGLLEWMITEATGYHVSGIEVDGAWWRCKYAPPTFIPIIFTAQKLDEAIITLLGSSSQIALLFCYFNNGPAFKEYLDKFVGKVLIIIGPADGKGVHTDPRPFGDVSEEWILHDSQEVETSKDYIAVYYRK</sequence>
<dbReference type="SUPFAM" id="SSF53335">
    <property type="entry name" value="S-adenosyl-L-methionine-dependent methyltransferases"/>
    <property type="match status" value="1"/>
</dbReference>
<dbReference type="OMA" id="GLLEWMI"/>
<keyword evidence="1" id="KW-1185">Reference proteome</keyword>
<name>A0A8B8IRP5_VANTA</name>
<dbReference type="AlphaFoldDB" id="A0A8B8IRP5"/>
<organism evidence="1 2">
    <name type="scientific">Vanessa tameamea</name>
    <name type="common">Kamehameha butterfly</name>
    <dbReference type="NCBI Taxonomy" id="334116"/>
    <lineage>
        <taxon>Eukaryota</taxon>
        <taxon>Metazoa</taxon>
        <taxon>Ecdysozoa</taxon>
        <taxon>Arthropoda</taxon>
        <taxon>Hexapoda</taxon>
        <taxon>Insecta</taxon>
        <taxon>Pterygota</taxon>
        <taxon>Neoptera</taxon>
        <taxon>Endopterygota</taxon>
        <taxon>Lepidoptera</taxon>
        <taxon>Glossata</taxon>
        <taxon>Ditrysia</taxon>
        <taxon>Papilionoidea</taxon>
        <taxon>Nymphalidae</taxon>
        <taxon>Nymphalinae</taxon>
        <taxon>Vanessa</taxon>
    </lineage>
</organism>
<evidence type="ECO:0000313" key="1">
    <source>
        <dbReference type="Proteomes" id="UP001652626"/>
    </source>
</evidence>
<reference evidence="2" key="1">
    <citation type="submission" date="2025-08" db="UniProtKB">
        <authorList>
            <consortium name="RefSeq"/>
        </authorList>
    </citation>
    <scope>IDENTIFICATION</scope>
    <source>
        <tissue evidence="2">Whole body</tissue>
    </source>
</reference>
<protein>
    <submittedName>
        <fullName evidence="2">Uncharacterized protein LOC113402398</fullName>
    </submittedName>
</protein>
<dbReference type="RefSeq" id="XP_026498421.1">
    <property type="nucleotide sequence ID" value="XM_026642636.2"/>
</dbReference>
<gene>
    <name evidence="2" type="primary">LOC113402398</name>
</gene>
<accession>A0A8B8IRP5</accession>
<dbReference type="OrthoDB" id="6375980at2759"/>
<dbReference type="Proteomes" id="UP001652626">
    <property type="component" value="Chromosome 12"/>
</dbReference>
<dbReference type="GeneID" id="113402398"/>
<evidence type="ECO:0000313" key="2">
    <source>
        <dbReference type="RefSeq" id="XP_026498421.1"/>
    </source>
</evidence>